<dbReference type="InterPro" id="IPR029054">
    <property type="entry name" value="dUTPase-like"/>
</dbReference>
<dbReference type="InterPro" id="IPR033704">
    <property type="entry name" value="dUTPase_trimeric"/>
</dbReference>
<dbReference type="Pfam" id="PF00692">
    <property type="entry name" value="dUTPase"/>
    <property type="match status" value="1"/>
</dbReference>
<accession>A0A1N6IFM3</accession>
<evidence type="ECO:0000313" key="7">
    <source>
        <dbReference type="EMBL" id="SIO30813.1"/>
    </source>
</evidence>
<dbReference type="OrthoDB" id="9809956at2"/>
<evidence type="ECO:0000256" key="5">
    <source>
        <dbReference type="HAMAP-Rule" id="MF_00116"/>
    </source>
</evidence>
<dbReference type="InterPro" id="IPR036157">
    <property type="entry name" value="dUTPase-like_sf"/>
</dbReference>
<proteinExistence type="inferred from homology"/>
<dbReference type="RefSeq" id="WP_074217454.1">
    <property type="nucleotide sequence ID" value="NZ_FSRG01000006.1"/>
</dbReference>
<keyword evidence="5" id="KW-0479">Metal-binding</keyword>
<name>A0A1N6IFM3_9BACT</name>
<keyword evidence="3 5" id="KW-0546">Nucleotide metabolism</keyword>
<evidence type="ECO:0000256" key="4">
    <source>
        <dbReference type="ARBA" id="ARBA00047686"/>
    </source>
</evidence>
<dbReference type="NCBIfam" id="NF001862">
    <property type="entry name" value="PRK00601.1"/>
    <property type="match status" value="1"/>
</dbReference>
<feature type="binding site" evidence="5">
    <location>
        <begin position="80"/>
        <end position="82"/>
    </location>
    <ligand>
        <name>substrate</name>
    </ligand>
</feature>
<comment type="pathway">
    <text evidence="5">Pyrimidine metabolism; dUMP biosynthesis; dUMP from dCTP (dUTP route): step 2/2.</text>
</comment>
<organism evidence="7 8">
    <name type="scientific">Halodesulfovibrio marinisediminis DSM 17456</name>
    <dbReference type="NCBI Taxonomy" id="1121457"/>
    <lineage>
        <taxon>Bacteria</taxon>
        <taxon>Pseudomonadati</taxon>
        <taxon>Thermodesulfobacteriota</taxon>
        <taxon>Desulfovibrionia</taxon>
        <taxon>Desulfovibrionales</taxon>
        <taxon>Desulfovibrionaceae</taxon>
        <taxon>Halodesulfovibrio</taxon>
    </lineage>
</organism>
<comment type="similarity">
    <text evidence="1 5">Belongs to the dUTPase family.</text>
</comment>
<feature type="domain" description="dUTPase-like" evidence="6">
    <location>
        <begin position="13"/>
        <end position="142"/>
    </location>
</feature>
<dbReference type="GO" id="GO:0046081">
    <property type="term" value="P:dUTP catabolic process"/>
    <property type="evidence" value="ECO:0007669"/>
    <property type="project" value="InterPro"/>
</dbReference>
<dbReference type="STRING" id="1121457.SAMN02745161_2702"/>
<comment type="caution">
    <text evidence="5">Lacks conserved residue(s) required for the propagation of feature annotation.</text>
</comment>
<comment type="function">
    <text evidence="5">This enzyme is involved in nucleotide metabolism: it produces dUMP, the immediate precursor of thymidine nucleotides and it decreases the intracellular concentration of dUTP so that uracil cannot be incorporated into DNA.</text>
</comment>
<dbReference type="UniPathway" id="UPA00610">
    <property type="reaction ID" value="UER00666"/>
</dbReference>
<keyword evidence="2 5" id="KW-0378">Hydrolase</keyword>
<reference evidence="8" key="1">
    <citation type="submission" date="2016-11" db="EMBL/GenBank/DDBJ databases">
        <authorList>
            <person name="Varghese N."/>
            <person name="Submissions S."/>
        </authorList>
    </citation>
    <scope>NUCLEOTIDE SEQUENCE [LARGE SCALE GENOMIC DNA]</scope>
    <source>
        <strain evidence="8">DSM 17456</strain>
    </source>
</reference>
<dbReference type="Gene3D" id="2.70.40.10">
    <property type="match status" value="1"/>
</dbReference>
<dbReference type="GO" id="GO:0000287">
    <property type="term" value="F:magnesium ion binding"/>
    <property type="evidence" value="ECO:0007669"/>
    <property type="project" value="UniProtKB-UniRule"/>
</dbReference>
<dbReference type="HAMAP" id="MF_00116">
    <property type="entry name" value="dUTPase_bact"/>
    <property type="match status" value="1"/>
</dbReference>
<protein>
    <recommendedName>
        <fullName evidence="5">Deoxyuridine 5'-triphosphate nucleotidohydrolase</fullName>
        <shortName evidence="5">dUTPase</shortName>
        <ecNumber evidence="5">3.6.1.23</ecNumber>
    </recommendedName>
    <alternativeName>
        <fullName evidence="5">dUTP pyrophosphatase</fullName>
    </alternativeName>
</protein>
<evidence type="ECO:0000256" key="2">
    <source>
        <dbReference type="ARBA" id="ARBA00022801"/>
    </source>
</evidence>
<evidence type="ECO:0000256" key="1">
    <source>
        <dbReference type="ARBA" id="ARBA00006581"/>
    </source>
</evidence>
<dbReference type="Proteomes" id="UP000184694">
    <property type="component" value="Unassembled WGS sequence"/>
</dbReference>
<sequence>MLKVNILRTNKDSILPTQAHEGDAGFDIYSIDEVVIAPCESKLIHTGIRLELPNGTEAQVRPRSGLALKYQITVLNSPGTIDCNYRGEVGVILINHGKSDFHVKKGDRIAQLVIKPVLNISFEETVEVSSSGRGEGGFGSTGR</sequence>
<comment type="cofactor">
    <cofactor evidence="5">
        <name>Mg(2+)</name>
        <dbReference type="ChEBI" id="CHEBI:18420"/>
    </cofactor>
</comment>
<evidence type="ECO:0000256" key="3">
    <source>
        <dbReference type="ARBA" id="ARBA00023080"/>
    </source>
</evidence>
<dbReference type="PANTHER" id="PTHR11241">
    <property type="entry name" value="DEOXYURIDINE 5'-TRIPHOSPHATE NUCLEOTIDOHYDROLASE"/>
    <property type="match status" value="1"/>
</dbReference>
<evidence type="ECO:0000259" key="6">
    <source>
        <dbReference type="Pfam" id="PF00692"/>
    </source>
</evidence>
<dbReference type="NCBIfam" id="TIGR00576">
    <property type="entry name" value="dut"/>
    <property type="match status" value="1"/>
</dbReference>
<dbReference type="PANTHER" id="PTHR11241:SF0">
    <property type="entry name" value="DEOXYURIDINE 5'-TRIPHOSPHATE NUCLEOTIDOHYDROLASE"/>
    <property type="match status" value="1"/>
</dbReference>
<keyword evidence="8" id="KW-1185">Reference proteome</keyword>
<dbReference type="EC" id="3.6.1.23" evidence="5"/>
<dbReference type="CDD" id="cd07557">
    <property type="entry name" value="trimeric_dUTPase"/>
    <property type="match status" value="1"/>
</dbReference>
<feature type="binding site" evidence="5">
    <location>
        <position position="76"/>
    </location>
    <ligand>
        <name>substrate</name>
    </ligand>
</feature>
<dbReference type="AlphaFoldDB" id="A0A1N6IFM3"/>
<dbReference type="GO" id="GO:0006226">
    <property type="term" value="P:dUMP biosynthetic process"/>
    <property type="evidence" value="ECO:0007669"/>
    <property type="project" value="UniProtKB-UniRule"/>
</dbReference>
<dbReference type="EMBL" id="FSRG01000006">
    <property type="protein sequence ID" value="SIO30813.1"/>
    <property type="molecule type" value="Genomic_DNA"/>
</dbReference>
<evidence type="ECO:0000313" key="8">
    <source>
        <dbReference type="Proteomes" id="UP000184694"/>
    </source>
</evidence>
<dbReference type="GO" id="GO:0004170">
    <property type="term" value="F:dUTP diphosphatase activity"/>
    <property type="evidence" value="ECO:0007669"/>
    <property type="project" value="UniProtKB-UniRule"/>
</dbReference>
<keyword evidence="5" id="KW-0460">Magnesium</keyword>
<dbReference type="InterPro" id="IPR008181">
    <property type="entry name" value="dUTPase"/>
</dbReference>
<feature type="binding site" evidence="5">
    <location>
        <begin position="63"/>
        <end position="65"/>
    </location>
    <ligand>
        <name>substrate</name>
    </ligand>
</feature>
<dbReference type="SUPFAM" id="SSF51283">
    <property type="entry name" value="dUTPase-like"/>
    <property type="match status" value="1"/>
</dbReference>
<gene>
    <name evidence="5" type="primary">dut</name>
    <name evidence="7" type="ORF">SAMN02745161_2702</name>
</gene>
<comment type="catalytic activity">
    <reaction evidence="4 5">
        <text>dUTP + H2O = dUMP + diphosphate + H(+)</text>
        <dbReference type="Rhea" id="RHEA:10248"/>
        <dbReference type="ChEBI" id="CHEBI:15377"/>
        <dbReference type="ChEBI" id="CHEBI:15378"/>
        <dbReference type="ChEBI" id="CHEBI:33019"/>
        <dbReference type="ChEBI" id="CHEBI:61555"/>
        <dbReference type="ChEBI" id="CHEBI:246422"/>
        <dbReference type="EC" id="3.6.1.23"/>
    </reaction>
</comment>